<dbReference type="EMBL" id="BAAAZR010000012">
    <property type="protein sequence ID" value="GAA3820772.1"/>
    <property type="molecule type" value="Genomic_DNA"/>
</dbReference>
<reference evidence="2" key="1">
    <citation type="journal article" date="2019" name="Int. J. Syst. Evol. Microbiol.">
        <title>The Global Catalogue of Microorganisms (GCM) 10K type strain sequencing project: providing services to taxonomists for standard genome sequencing and annotation.</title>
        <authorList>
            <consortium name="The Broad Institute Genomics Platform"/>
            <consortium name="The Broad Institute Genome Sequencing Center for Infectious Disease"/>
            <person name="Wu L."/>
            <person name="Ma J."/>
        </authorList>
    </citation>
    <scope>NUCLEOTIDE SEQUENCE [LARGE SCALE GENOMIC DNA]</scope>
    <source>
        <strain evidence="2">JCM 16908</strain>
    </source>
</reference>
<keyword evidence="2" id="KW-1185">Reference proteome</keyword>
<comment type="caution">
    <text evidence="1">The sequence shown here is derived from an EMBL/GenBank/DDBJ whole genome shotgun (WGS) entry which is preliminary data.</text>
</comment>
<proteinExistence type="predicted"/>
<organism evidence="1 2">
    <name type="scientific">Sphaerisporangium flaviroseum</name>
    <dbReference type="NCBI Taxonomy" id="509199"/>
    <lineage>
        <taxon>Bacteria</taxon>
        <taxon>Bacillati</taxon>
        <taxon>Actinomycetota</taxon>
        <taxon>Actinomycetes</taxon>
        <taxon>Streptosporangiales</taxon>
        <taxon>Streptosporangiaceae</taxon>
        <taxon>Sphaerisporangium</taxon>
    </lineage>
</organism>
<gene>
    <name evidence="1" type="ORF">GCM10022226_46400</name>
</gene>
<evidence type="ECO:0000313" key="2">
    <source>
        <dbReference type="Proteomes" id="UP001500888"/>
    </source>
</evidence>
<dbReference type="Proteomes" id="UP001500888">
    <property type="component" value="Unassembled WGS sequence"/>
</dbReference>
<name>A0ABP7IK98_9ACTN</name>
<protein>
    <submittedName>
        <fullName evidence="1">Uncharacterized protein</fullName>
    </submittedName>
</protein>
<sequence>MYGAGLEVSEDVMPVYASPRTAESHRVLVRGREGVGYAPGKARKIAAKAMTRAPSLFHGAAVPVGADPGSTSARARKGRRC</sequence>
<evidence type="ECO:0000313" key="1">
    <source>
        <dbReference type="EMBL" id="GAA3820772.1"/>
    </source>
</evidence>
<accession>A0ABP7IK98</accession>